<dbReference type="AlphaFoldDB" id="A0A7W5E0T1"/>
<keyword evidence="2" id="KW-0812">Transmembrane</keyword>
<dbReference type="Proteomes" id="UP000536179">
    <property type="component" value="Unassembled WGS sequence"/>
</dbReference>
<comment type="caution">
    <text evidence="3">The sequence shown here is derived from an EMBL/GenBank/DDBJ whole genome shotgun (WGS) entry which is preliminary data.</text>
</comment>
<name>A0A7W5E0T1_9BACT</name>
<evidence type="ECO:0008006" key="5">
    <source>
        <dbReference type="Google" id="ProtNLM"/>
    </source>
</evidence>
<feature type="region of interest" description="Disordered" evidence="1">
    <location>
        <begin position="67"/>
        <end position="95"/>
    </location>
</feature>
<protein>
    <recommendedName>
        <fullName evidence="5">Transmembrane protein</fullName>
    </recommendedName>
</protein>
<keyword evidence="2" id="KW-0472">Membrane</keyword>
<feature type="compositionally biased region" description="Polar residues" evidence="1">
    <location>
        <begin position="74"/>
        <end position="84"/>
    </location>
</feature>
<evidence type="ECO:0000313" key="4">
    <source>
        <dbReference type="Proteomes" id="UP000536179"/>
    </source>
</evidence>
<accession>A0A7W5E0T1</accession>
<gene>
    <name evidence="3" type="ORF">FHS27_002986</name>
</gene>
<dbReference type="RefSeq" id="WP_184305538.1">
    <property type="nucleotide sequence ID" value="NZ_JACHXU010000009.1"/>
</dbReference>
<organism evidence="3 4">
    <name type="scientific">Aporhodopirellula rubra</name>
    <dbReference type="NCBI Taxonomy" id="980271"/>
    <lineage>
        <taxon>Bacteria</taxon>
        <taxon>Pseudomonadati</taxon>
        <taxon>Planctomycetota</taxon>
        <taxon>Planctomycetia</taxon>
        <taxon>Pirellulales</taxon>
        <taxon>Pirellulaceae</taxon>
        <taxon>Aporhodopirellula</taxon>
    </lineage>
</organism>
<dbReference type="EMBL" id="JACHXU010000009">
    <property type="protein sequence ID" value="MBB3207167.1"/>
    <property type="molecule type" value="Genomic_DNA"/>
</dbReference>
<evidence type="ECO:0000256" key="2">
    <source>
        <dbReference type="SAM" id="Phobius"/>
    </source>
</evidence>
<sequence length="301" mass="33330">MTTTAETAPDDVVNKSPSALDIDMRTSRFEKVSSFYLTLILFLGVIVSALFLLWTLNRWASQEEIKHSRPTRTAWVQGTENGLTNGFDEPSRDEYPALQEPTLDATLVAVTDAATQTAASFEGAMGLGDSQNLGRGARRGGPDPGSENGVDVIPRFNRWQLNFSAADLSTYAAQLDFFGIELGVVGGGIQGVDIVNELSTQPKSRRVVDTSDEKRLYFMWKTPSPLMKHESVLLEAAGVKLTDRHMIRFIPARLEQQLADAELEFAVMAGHESETEIARTVFQCVATEDGYEFRIADQRYR</sequence>
<keyword evidence="4" id="KW-1185">Reference proteome</keyword>
<reference evidence="3 4" key="1">
    <citation type="submission" date="2020-08" db="EMBL/GenBank/DDBJ databases">
        <title>Genomic Encyclopedia of Type Strains, Phase III (KMG-III): the genomes of soil and plant-associated and newly described type strains.</title>
        <authorList>
            <person name="Whitman W."/>
        </authorList>
    </citation>
    <scope>NUCLEOTIDE SEQUENCE [LARGE SCALE GENOMIC DNA]</scope>
    <source>
        <strain evidence="3 4">CECT 8075</strain>
    </source>
</reference>
<keyword evidence="2" id="KW-1133">Transmembrane helix</keyword>
<feature type="transmembrane region" description="Helical" evidence="2">
    <location>
        <begin position="34"/>
        <end position="56"/>
    </location>
</feature>
<evidence type="ECO:0000256" key="1">
    <source>
        <dbReference type="SAM" id="MobiDB-lite"/>
    </source>
</evidence>
<proteinExistence type="predicted"/>
<evidence type="ECO:0000313" key="3">
    <source>
        <dbReference type="EMBL" id="MBB3207167.1"/>
    </source>
</evidence>